<dbReference type="GO" id="GO:0046872">
    <property type="term" value="F:metal ion binding"/>
    <property type="evidence" value="ECO:0007669"/>
    <property type="project" value="UniProtKB-KW"/>
</dbReference>
<dbReference type="NCBIfam" id="TIGR03379">
    <property type="entry name" value="glycerol3P_GlpC"/>
    <property type="match status" value="1"/>
</dbReference>
<dbReference type="GO" id="GO:0009061">
    <property type="term" value="P:anaerobic respiration"/>
    <property type="evidence" value="ECO:0007669"/>
    <property type="project" value="InterPro"/>
</dbReference>
<keyword evidence="1" id="KW-0004">4Fe-4S</keyword>
<keyword evidence="2" id="KW-0479">Metal-binding</keyword>
<dbReference type="eggNOG" id="COG0247">
    <property type="taxonomic scope" value="Bacteria"/>
</dbReference>
<evidence type="ECO:0000313" key="8">
    <source>
        <dbReference type="EMBL" id="AEF95296.1"/>
    </source>
</evidence>
<evidence type="ECO:0000256" key="2">
    <source>
        <dbReference type="ARBA" id="ARBA00022723"/>
    </source>
</evidence>
<dbReference type="SUPFAM" id="SSF46548">
    <property type="entry name" value="alpha-helical ferredoxin"/>
    <property type="match status" value="1"/>
</dbReference>
<dbReference type="Pfam" id="PF13183">
    <property type="entry name" value="Fer4_8"/>
    <property type="match status" value="1"/>
</dbReference>
<dbReference type="GO" id="GO:0051539">
    <property type="term" value="F:4 iron, 4 sulfur cluster binding"/>
    <property type="evidence" value="ECO:0007669"/>
    <property type="project" value="UniProtKB-KW"/>
</dbReference>
<dbReference type="Pfam" id="PF02754">
    <property type="entry name" value="CCG"/>
    <property type="match status" value="2"/>
</dbReference>
<feature type="domain" description="Cysteine-rich" evidence="6">
    <location>
        <begin position="165"/>
        <end position="249"/>
    </location>
</feature>
<evidence type="ECO:0000313" key="9">
    <source>
        <dbReference type="Proteomes" id="UP000009226"/>
    </source>
</evidence>
<dbReference type="InterPro" id="IPR017896">
    <property type="entry name" value="4Fe4S_Fe-S-bd"/>
</dbReference>
<dbReference type="AlphaFoldDB" id="F6B4B9"/>
<accession>F6B4B9</accession>
<evidence type="ECO:0000256" key="5">
    <source>
        <dbReference type="ARBA" id="ARBA00023014"/>
    </source>
</evidence>
<dbReference type="InterPro" id="IPR009051">
    <property type="entry name" value="Helical_ferredxn"/>
</dbReference>
<keyword evidence="3" id="KW-0677">Repeat</keyword>
<gene>
    <name evidence="8" type="ordered locus">Desca_2469</name>
</gene>
<evidence type="ECO:0000256" key="1">
    <source>
        <dbReference type="ARBA" id="ARBA00022485"/>
    </source>
</evidence>
<dbReference type="Gene3D" id="1.10.1060.10">
    <property type="entry name" value="Alpha-helical ferredoxin"/>
    <property type="match status" value="1"/>
</dbReference>
<dbReference type="GO" id="GO:0016020">
    <property type="term" value="C:membrane"/>
    <property type="evidence" value="ECO:0007669"/>
    <property type="project" value="InterPro"/>
</dbReference>
<dbReference type="NCBIfam" id="NF008369">
    <property type="entry name" value="PRK11168.1"/>
    <property type="match status" value="1"/>
</dbReference>
<protein>
    <submittedName>
        <fullName evidence="8">Glycerol-3-phosphate dehydrogenase, anaerobic, C subunit</fullName>
    </submittedName>
</protein>
<dbReference type="STRING" id="868595.Desca_2469"/>
<dbReference type="GO" id="GO:0009331">
    <property type="term" value="C:glycerol-3-phosphate dehydrogenase (FAD) complex"/>
    <property type="evidence" value="ECO:0007669"/>
    <property type="project" value="InterPro"/>
</dbReference>
<keyword evidence="5" id="KW-0411">Iron-sulfur</keyword>
<sequence>MRQYDNLALDNCIKCSICVTNCPVTRVTDKFAGPKQNGPDLERFRLEEPAAVHPSIGYCSNCKNCDVACPSGVSIATMNSKAKGEFVARHGAPLRDQLLARVGLMGRVCHLAPALVNWGGRVKLFRWLGEKLFGVSKDMTLPQYAGKTFYQLMRQQKFAPGRRKVVYFPGCYVTYNTPEVGLAVVEVLAKQGVQVLVEEFNCCGLPLIANGLLADARQAARGNIQQLQKYADQGYRIITSCPSCNLTLRREYHELFDLDTDSLNDHIMDVFEYLNELARQGELVEPLNPLDLRVGYHQPCHLKAAGCGVPSKEIMDRIPGLQVLGLDAGCCGLSGSYGFKAEKYPISMEIGSNVFRAVEQMGVKQVITECGMCQLQIHHGTGVAVYHPIQLLALAYGTAK</sequence>
<dbReference type="HOGENOM" id="CLU_023081_7_1_9"/>
<dbReference type="Proteomes" id="UP000009226">
    <property type="component" value="Chromosome"/>
</dbReference>
<evidence type="ECO:0000259" key="7">
    <source>
        <dbReference type="Pfam" id="PF13183"/>
    </source>
</evidence>
<keyword evidence="9" id="KW-1185">Reference proteome</keyword>
<dbReference type="PROSITE" id="PS00198">
    <property type="entry name" value="4FE4S_FER_1"/>
    <property type="match status" value="1"/>
</dbReference>
<keyword evidence="4" id="KW-0408">Iron</keyword>
<dbReference type="KEGG" id="dca:Desca_2469"/>
<name>F6B4B9_DESCC</name>
<organism evidence="8 9">
    <name type="scientific">Desulfotomaculum nigrificans (strain DSM 14880 / VKM B-2319 / CO-1-SRB)</name>
    <name type="common">Desulfotomaculum carboxydivorans</name>
    <dbReference type="NCBI Taxonomy" id="868595"/>
    <lineage>
        <taxon>Bacteria</taxon>
        <taxon>Bacillati</taxon>
        <taxon>Bacillota</taxon>
        <taxon>Clostridia</taxon>
        <taxon>Eubacteriales</taxon>
        <taxon>Desulfotomaculaceae</taxon>
        <taxon>Desulfotomaculum</taxon>
    </lineage>
</organism>
<evidence type="ECO:0000256" key="4">
    <source>
        <dbReference type="ARBA" id="ARBA00023004"/>
    </source>
</evidence>
<reference evidence="8 9" key="1">
    <citation type="submission" date="2011-05" db="EMBL/GenBank/DDBJ databases">
        <title>Complete sequence of Desulfotomaculum carboxydivorans CO-1-SRB.</title>
        <authorList>
            <consortium name="US DOE Joint Genome Institute"/>
            <person name="Lucas S."/>
            <person name="Han J."/>
            <person name="Lapidus A."/>
            <person name="Cheng J.-F."/>
            <person name="Goodwin L."/>
            <person name="Pitluck S."/>
            <person name="Peters L."/>
            <person name="Mikhailova N."/>
            <person name="Lu M."/>
            <person name="Han C."/>
            <person name="Tapia R."/>
            <person name="Land M."/>
            <person name="Hauser L."/>
            <person name="Kyrpides N."/>
            <person name="Ivanova N."/>
            <person name="Pagani I."/>
            <person name="Stams A."/>
            <person name="Plugge C."/>
            <person name="Muyzer G."/>
            <person name="Kuever J."/>
            <person name="Parshina S."/>
            <person name="Ivanova A."/>
            <person name="Nazina T."/>
            <person name="Woyke T."/>
        </authorList>
    </citation>
    <scope>NUCLEOTIDE SEQUENCE [LARGE SCALE GENOMIC DNA]</scope>
    <source>
        <strain evidence="9">DSM 14880 / VKM B-2319 / CO-1-SRB</strain>
    </source>
</reference>
<proteinExistence type="predicted"/>
<dbReference type="InterPro" id="IPR004017">
    <property type="entry name" value="Cys_rich_dom"/>
</dbReference>
<dbReference type="PANTHER" id="PTHR32479:SF19">
    <property type="entry name" value="ANAEROBIC GLYCEROL-3-PHOSPHATE DEHYDROGENASE SUBUNIT C"/>
    <property type="match status" value="1"/>
</dbReference>
<dbReference type="PANTHER" id="PTHR32479">
    <property type="entry name" value="GLYCOLATE OXIDASE IRON-SULFUR SUBUNIT"/>
    <property type="match status" value="1"/>
</dbReference>
<feature type="domain" description="Cysteine-rich" evidence="6">
    <location>
        <begin position="294"/>
        <end position="377"/>
    </location>
</feature>
<dbReference type="RefSeq" id="WP_013810749.1">
    <property type="nucleotide sequence ID" value="NC_015565.1"/>
</dbReference>
<evidence type="ECO:0000259" key="6">
    <source>
        <dbReference type="Pfam" id="PF02754"/>
    </source>
</evidence>
<feature type="domain" description="4Fe-4S ferredoxin-type" evidence="7">
    <location>
        <begin position="9"/>
        <end position="73"/>
    </location>
</feature>
<dbReference type="EMBL" id="CP002736">
    <property type="protein sequence ID" value="AEF95296.1"/>
    <property type="molecule type" value="Genomic_DNA"/>
</dbReference>
<dbReference type="InterPro" id="IPR017753">
    <property type="entry name" value="G3P_DH_GlpC_su"/>
</dbReference>
<evidence type="ECO:0000256" key="3">
    <source>
        <dbReference type="ARBA" id="ARBA00022737"/>
    </source>
</evidence>
<dbReference type="InterPro" id="IPR017900">
    <property type="entry name" value="4Fe4S_Fe_S_CS"/>
</dbReference>
<dbReference type="GO" id="GO:0016491">
    <property type="term" value="F:oxidoreductase activity"/>
    <property type="evidence" value="ECO:0007669"/>
    <property type="project" value="UniProtKB-ARBA"/>
</dbReference>